<dbReference type="KEGG" id="pkb:B4V02_12820"/>
<feature type="domain" description="EVE" evidence="2">
    <location>
        <begin position="22"/>
        <end position="153"/>
    </location>
</feature>
<dbReference type="RefSeq" id="WP_094155074.1">
    <property type="nucleotide sequence ID" value="NZ_CP020028.1"/>
</dbReference>
<keyword evidence="4" id="KW-1185">Reference proteome</keyword>
<dbReference type="NCBIfam" id="NF002616">
    <property type="entry name" value="PRK02268.1-2"/>
    <property type="match status" value="1"/>
</dbReference>
<dbReference type="EMBL" id="CP020028">
    <property type="protein sequence ID" value="ASR47491.1"/>
    <property type="molecule type" value="Genomic_DNA"/>
</dbReference>
<sequence>MIDGAPDTVLFERDLTCSNQERYWIGVVSASHVSYAVEEGIAQTCHGKAGLLRRMQSGDWLIYYSPRTEMKGGETLQAFTAIGRAIDNVVYRYKISDDFIPHRRNMSYLPCRIVKIAGLLDKLTFTRMEQNWGYPFRFGQFEINRKDFLTIANEMLGSSCEETVKEESLIFYKQLEFNW</sequence>
<evidence type="ECO:0000259" key="2">
    <source>
        <dbReference type="Pfam" id="PF01878"/>
    </source>
</evidence>
<name>A0A222WP22_9BACL</name>
<reference evidence="3 4" key="1">
    <citation type="submission" date="2017-03" db="EMBL/GenBank/DDBJ databases">
        <title>Complete genome sequence of Paenibacillus Kribbensis producing bioflocculants.</title>
        <authorList>
            <person name="Lee H.-G."/>
            <person name="Oh H.-M."/>
        </authorList>
    </citation>
    <scope>NUCLEOTIDE SEQUENCE [LARGE SCALE GENOMIC DNA]</scope>
    <source>
        <strain evidence="3 4">AM49</strain>
    </source>
</reference>
<dbReference type="InterPro" id="IPR002740">
    <property type="entry name" value="EVE_domain"/>
</dbReference>
<accession>A0A222WP22</accession>
<evidence type="ECO:0000313" key="4">
    <source>
        <dbReference type="Proteomes" id="UP000214666"/>
    </source>
</evidence>
<evidence type="ECO:0000256" key="1">
    <source>
        <dbReference type="HAMAP-Rule" id="MF_00771"/>
    </source>
</evidence>
<dbReference type="OrthoDB" id="9793567at2"/>
<dbReference type="Pfam" id="PF01878">
    <property type="entry name" value="EVE"/>
    <property type="match status" value="1"/>
</dbReference>
<dbReference type="SUPFAM" id="SSF88697">
    <property type="entry name" value="PUA domain-like"/>
    <property type="match status" value="1"/>
</dbReference>
<proteinExistence type="inferred from homology"/>
<dbReference type="CDD" id="cd21132">
    <property type="entry name" value="EVE-like"/>
    <property type="match status" value="1"/>
</dbReference>
<comment type="similarity">
    <text evidence="1">Belongs to the UPF0310 family.</text>
</comment>
<organism evidence="3 4">
    <name type="scientific">Paenibacillus kribbensis</name>
    <dbReference type="NCBI Taxonomy" id="172713"/>
    <lineage>
        <taxon>Bacteria</taxon>
        <taxon>Bacillati</taxon>
        <taxon>Bacillota</taxon>
        <taxon>Bacilli</taxon>
        <taxon>Bacillales</taxon>
        <taxon>Paenibacillaceae</taxon>
        <taxon>Paenibacillus</taxon>
    </lineage>
</organism>
<dbReference type="Proteomes" id="UP000214666">
    <property type="component" value="Chromosome"/>
</dbReference>
<dbReference type="AlphaFoldDB" id="A0A222WP22"/>
<evidence type="ECO:0000313" key="3">
    <source>
        <dbReference type="EMBL" id="ASR47491.1"/>
    </source>
</evidence>
<dbReference type="InterPro" id="IPR015947">
    <property type="entry name" value="PUA-like_sf"/>
</dbReference>
<dbReference type="InterPro" id="IPR022996">
    <property type="entry name" value="UPF0310"/>
</dbReference>
<dbReference type="Gene3D" id="3.10.590.10">
    <property type="entry name" value="ph1033 like domains"/>
    <property type="match status" value="1"/>
</dbReference>
<gene>
    <name evidence="3" type="ORF">B4V02_12820</name>
</gene>
<dbReference type="HAMAP" id="MF_00771">
    <property type="entry name" value="UPF0310"/>
    <property type="match status" value="1"/>
</dbReference>
<protein>
    <recommendedName>
        <fullName evidence="1">UPF0310 protein B4V02_12820</fullName>
    </recommendedName>
</protein>